<evidence type="ECO:0000313" key="3">
    <source>
        <dbReference type="EMBL" id="TKW32130.1"/>
    </source>
</evidence>
<sequence>MEEEVASTRTYNLQGKGLFKPSRERDELTLALGNPEHIGRVRGPGKRVIWKEAWEEDSDMYKKHDRDREAILSSKQSNMIEVAMGEAHPPSGLYHTRPIPPDYTRVETVKPEYSQWRIDYPTPEGLSLLGEVVNQFVLWHKRDIILTTRTPSMQTSLLLEGVYEEREIQTPPYDHHMPEMPQSSPPPLPTPLLVEPTHEQQESL</sequence>
<dbReference type="Gramene" id="TKW32130">
    <property type="protein sequence ID" value="TKW32130"/>
    <property type="gene ID" value="SEVIR_2G149500v2"/>
</dbReference>
<feature type="domain" description="DUF8039" evidence="2">
    <location>
        <begin position="76"/>
        <end position="146"/>
    </location>
</feature>
<evidence type="ECO:0000256" key="1">
    <source>
        <dbReference type="SAM" id="MobiDB-lite"/>
    </source>
</evidence>
<gene>
    <name evidence="3" type="ORF">SEVIR_2G149500v2</name>
</gene>
<accession>A0A4U6VQL4</accession>
<proteinExistence type="predicted"/>
<feature type="region of interest" description="Disordered" evidence="1">
    <location>
        <begin position="171"/>
        <end position="204"/>
    </location>
</feature>
<name>A0A4U6VQL4_SETVI</name>
<dbReference type="PANTHER" id="PTHR33018">
    <property type="entry name" value="OS10G0338966 PROTEIN-RELATED"/>
    <property type="match status" value="1"/>
</dbReference>
<keyword evidence="4" id="KW-1185">Reference proteome</keyword>
<reference evidence="3" key="1">
    <citation type="submission" date="2019-03" db="EMBL/GenBank/DDBJ databases">
        <title>WGS assembly of Setaria viridis.</title>
        <authorList>
            <person name="Huang P."/>
            <person name="Jenkins J."/>
            <person name="Grimwood J."/>
            <person name="Barry K."/>
            <person name="Healey A."/>
            <person name="Mamidi S."/>
            <person name="Sreedasyam A."/>
            <person name="Shu S."/>
            <person name="Feldman M."/>
            <person name="Wu J."/>
            <person name="Yu Y."/>
            <person name="Chen C."/>
            <person name="Johnson J."/>
            <person name="Rokhsar D."/>
            <person name="Baxter I."/>
            <person name="Schmutz J."/>
            <person name="Brutnell T."/>
            <person name="Kellogg E."/>
        </authorList>
    </citation>
    <scope>NUCLEOTIDE SEQUENCE [LARGE SCALE GENOMIC DNA]</scope>
</reference>
<dbReference type="Proteomes" id="UP000298652">
    <property type="component" value="Chromosome 2"/>
</dbReference>
<protein>
    <recommendedName>
        <fullName evidence="2">DUF8039 domain-containing protein</fullName>
    </recommendedName>
</protein>
<evidence type="ECO:0000313" key="4">
    <source>
        <dbReference type="Proteomes" id="UP000298652"/>
    </source>
</evidence>
<dbReference type="Pfam" id="PF26133">
    <property type="entry name" value="DUF8039"/>
    <property type="match status" value="1"/>
</dbReference>
<dbReference type="PANTHER" id="PTHR33018:SF19">
    <property type="entry name" value="OS12G0558775 PROTEIN"/>
    <property type="match status" value="1"/>
</dbReference>
<dbReference type="AlphaFoldDB" id="A0A4U6VQL4"/>
<dbReference type="InterPro" id="IPR058352">
    <property type="entry name" value="DUF8039"/>
</dbReference>
<evidence type="ECO:0000259" key="2">
    <source>
        <dbReference type="Pfam" id="PF26133"/>
    </source>
</evidence>
<organism evidence="3 4">
    <name type="scientific">Setaria viridis</name>
    <name type="common">Green bristlegrass</name>
    <name type="synonym">Setaria italica subsp. viridis</name>
    <dbReference type="NCBI Taxonomy" id="4556"/>
    <lineage>
        <taxon>Eukaryota</taxon>
        <taxon>Viridiplantae</taxon>
        <taxon>Streptophyta</taxon>
        <taxon>Embryophyta</taxon>
        <taxon>Tracheophyta</taxon>
        <taxon>Spermatophyta</taxon>
        <taxon>Magnoliopsida</taxon>
        <taxon>Liliopsida</taxon>
        <taxon>Poales</taxon>
        <taxon>Poaceae</taxon>
        <taxon>PACMAD clade</taxon>
        <taxon>Panicoideae</taxon>
        <taxon>Panicodae</taxon>
        <taxon>Paniceae</taxon>
        <taxon>Cenchrinae</taxon>
        <taxon>Setaria</taxon>
    </lineage>
</organism>
<dbReference type="EMBL" id="CM016553">
    <property type="protein sequence ID" value="TKW32130.1"/>
    <property type="molecule type" value="Genomic_DNA"/>
</dbReference>